<proteinExistence type="predicted"/>
<sequence>MHMARVKKSRKNDPSYKRHKSNASDTQRIIPIVSLTPSSTTKIGRTDRLLSGLNHRLYRQHGAYNIKIDLLSSAEVPSIRVYTLATTWWTKRSIQMAKQIHDIALEEERAMTPGARWYDFRIDDNSGTVDELVTDLRDVPGAPSSPVTHPGEYAFSQIEDTAGNSREFRLIGATSPTGWNIFDEYDALGNTARDPDQPLPAGSGYDGADATLDGQNISHLNNKGDLPPYDGTDFSAQKFREVANLYRHSNGNQRLSTGFFEAPLGMFWVVYGSADQAIRLQLECKAGKYKGVHMEAY</sequence>
<organism evidence="2">
    <name type="scientific">uncultured marine virus</name>
    <dbReference type="NCBI Taxonomy" id="186617"/>
    <lineage>
        <taxon>Viruses</taxon>
        <taxon>environmental samples</taxon>
    </lineage>
</organism>
<reference evidence="2" key="1">
    <citation type="journal article" date="2013" name="ISME J.">
        <title>Previously unknown and highly divergent ssDNA viruses populate the oceans.</title>
        <authorList>
            <person name="Labonte J.M."/>
            <person name="Suttle C.A."/>
        </authorList>
    </citation>
    <scope>NUCLEOTIDE SEQUENCE</scope>
</reference>
<feature type="region of interest" description="Disordered" evidence="1">
    <location>
        <begin position="201"/>
        <end position="226"/>
    </location>
</feature>
<evidence type="ECO:0000256" key="1">
    <source>
        <dbReference type="SAM" id="MobiDB-lite"/>
    </source>
</evidence>
<name>S4TF30_9VIRU</name>
<dbReference type="EMBL" id="JX904278">
    <property type="protein sequence ID" value="AGA18328.1"/>
    <property type="molecule type" value="Genomic_DNA"/>
</dbReference>
<accession>S4TF30</accession>
<feature type="compositionally biased region" description="Basic residues" evidence="1">
    <location>
        <begin position="1"/>
        <end position="10"/>
    </location>
</feature>
<protein>
    <submittedName>
        <fullName evidence="2">Uncharacterized protein</fullName>
    </submittedName>
</protein>
<feature type="region of interest" description="Disordered" evidence="1">
    <location>
        <begin position="1"/>
        <end position="24"/>
    </location>
</feature>
<evidence type="ECO:0000313" key="2">
    <source>
        <dbReference type="EMBL" id="AGA18328.1"/>
    </source>
</evidence>